<dbReference type="OrthoDB" id="9815497at2"/>
<protein>
    <submittedName>
        <fullName evidence="2">XdhC/CoxF family protein</fullName>
    </submittedName>
</protein>
<organism evidence="2 3">
    <name type="scientific">Zhengella mangrovi</name>
    <dbReference type="NCBI Taxonomy" id="1982044"/>
    <lineage>
        <taxon>Bacteria</taxon>
        <taxon>Pseudomonadati</taxon>
        <taxon>Pseudomonadota</taxon>
        <taxon>Alphaproteobacteria</taxon>
        <taxon>Hyphomicrobiales</taxon>
        <taxon>Notoacmeibacteraceae</taxon>
        <taxon>Zhengella</taxon>
    </lineage>
</organism>
<keyword evidence="3" id="KW-1185">Reference proteome</keyword>
<dbReference type="InterPro" id="IPR052698">
    <property type="entry name" value="MoCofactor_Util/Proc"/>
</dbReference>
<evidence type="ECO:0000313" key="3">
    <source>
        <dbReference type="Proteomes" id="UP000221168"/>
    </source>
</evidence>
<gene>
    <name evidence="2" type="ORF">CSC94_13290</name>
</gene>
<dbReference type="PANTHER" id="PTHR30388">
    <property type="entry name" value="ALDEHYDE OXIDOREDUCTASE MOLYBDENUM COFACTOR ASSEMBLY PROTEIN"/>
    <property type="match status" value="1"/>
</dbReference>
<dbReference type="RefSeq" id="WP_099306837.1">
    <property type="nucleotide sequence ID" value="NZ_PDVP01000007.1"/>
</dbReference>
<evidence type="ECO:0000259" key="1">
    <source>
        <dbReference type="Pfam" id="PF13478"/>
    </source>
</evidence>
<dbReference type="Proteomes" id="UP000221168">
    <property type="component" value="Unassembled WGS sequence"/>
</dbReference>
<comment type="caution">
    <text evidence="2">The sequence shown here is derived from an EMBL/GenBank/DDBJ whole genome shotgun (WGS) entry which is preliminary data.</text>
</comment>
<dbReference type="EMBL" id="PDVP01000007">
    <property type="protein sequence ID" value="PHP66651.1"/>
    <property type="molecule type" value="Genomic_DNA"/>
</dbReference>
<feature type="domain" description="XdhC Rossmann" evidence="1">
    <location>
        <begin position="77"/>
        <end position="218"/>
    </location>
</feature>
<dbReference type="AlphaFoldDB" id="A0A2G1QMF8"/>
<dbReference type="Gene3D" id="3.40.50.720">
    <property type="entry name" value="NAD(P)-binding Rossmann-like Domain"/>
    <property type="match status" value="1"/>
</dbReference>
<accession>A0A2G1QMF8</accession>
<proteinExistence type="predicted"/>
<name>A0A2G1QMF8_9HYPH</name>
<evidence type="ECO:0000313" key="2">
    <source>
        <dbReference type="EMBL" id="PHP66651.1"/>
    </source>
</evidence>
<dbReference type="Pfam" id="PF13478">
    <property type="entry name" value="XdhC_C"/>
    <property type="match status" value="1"/>
</dbReference>
<sequence>MDPLNLKKLNAARRNRQAVALVTSIADGRDRIVHEGDPVGGELGEALARAFRSGKSGMVTADGSEFFINVHLPPARIVVIGAVHISQALAPMAKIAGFDIEIIDPRTAFASPERFEGVTLHADWPQNVLPERPFDAWTAVAAVTHDPKIDDPALEAALKADCFYIGALGSRKTHARRVERLTEAGFSAEQLGRIAAPIGLDIGAASPAEIAVAVLAQIIRALRTRGLAGQRAPKGEAA</sequence>
<dbReference type="InterPro" id="IPR027051">
    <property type="entry name" value="XdhC_Rossmann_dom"/>
</dbReference>
<reference evidence="2 3" key="1">
    <citation type="submission" date="2017-10" db="EMBL/GenBank/DDBJ databases">
        <title>Sedimentibacterium mangrovi gen. nov., sp. nov., a novel member of family Phyllobacteriacea isolated from mangrove sediment.</title>
        <authorList>
            <person name="Liao H."/>
            <person name="Tian Y."/>
        </authorList>
    </citation>
    <scope>NUCLEOTIDE SEQUENCE [LARGE SCALE GENOMIC DNA]</scope>
    <source>
        <strain evidence="2 3">X9-2-2</strain>
    </source>
</reference>
<dbReference type="PANTHER" id="PTHR30388:SF4">
    <property type="entry name" value="MOLYBDENUM COFACTOR INSERTION CHAPERONE PAOD"/>
    <property type="match status" value="1"/>
</dbReference>